<organism evidence="1 2">
    <name type="scientific">Vanilla planifolia</name>
    <name type="common">Vanilla</name>
    <dbReference type="NCBI Taxonomy" id="51239"/>
    <lineage>
        <taxon>Eukaryota</taxon>
        <taxon>Viridiplantae</taxon>
        <taxon>Streptophyta</taxon>
        <taxon>Embryophyta</taxon>
        <taxon>Tracheophyta</taxon>
        <taxon>Spermatophyta</taxon>
        <taxon>Magnoliopsida</taxon>
        <taxon>Liliopsida</taxon>
        <taxon>Asparagales</taxon>
        <taxon>Orchidaceae</taxon>
        <taxon>Vanilloideae</taxon>
        <taxon>Vanilleae</taxon>
        <taxon>Vanilla</taxon>
    </lineage>
</organism>
<protein>
    <submittedName>
        <fullName evidence="1">Uncharacterized protein</fullName>
    </submittedName>
</protein>
<proteinExistence type="predicted"/>
<dbReference type="AlphaFoldDB" id="A0A835PXV4"/>
<name>A0A835PXV4_VANPL</name>
<evidence type="ECO:0000313" key="2">
    <source>
        <dbReference type="Proteomes" id="UP000636800"/>
    </source>
</evidence>
<reference evidence="1 2" key="1">
    <citation type="journal article" date="2020" name="Nat. Food">
        <title>A phased Vanilla planifolia genome enables genetic improvement of flavour and production.</title>
        <authorList>
            <person name="Hasing T."/>
            <person name="Tang H."/>
            <person name="Brym M."/>
            <person name="Khazi F."/>
            <person name="Huang T."/>
            <person name="Chambers A.H."/>
        </authorList>
    </citation>
    <scope>NUCLEOTIDE SEQUENCE [LARGE SCALE GENOMIC DNA]</scope>
    <source>
        <tissue evidence="1">Leaf</tissue>
    </source>
</reference>
<keyword evidence="2" id="KW-1185">Reference proteome</keyword>
<gene>
    <name evidence="1" type="ORF">HPP92_021290</name>
</gene>
<dbReference type="Proteomes" id="UP000636800">
    <property type="component" value="Chromosome 11"/>
</dbReference>
<dbReference type="EMBL" id="JADCNL010000011">
    <property type="protein sequence ID" value="KAG0460993.1"/>
    <property type="molecule type" value="Genomic_DNA"/>
</dbReference>
<dbReference type="PROSITE" id="PS51257">
    <property type="entry name" value="PROKAR_LIPOPROTEIN"/>
    <property type="match status" value="1"/>
</dbReference>
<evidence type="ECO:0000313" key="1">
    <source>
        <dbReference type="EMBL" id="KAG0460993.1"/>
    </source>
</evidence>
<accession>A0A835PXV4</accession>
<sequence>MPSSWRGIVPVHNMAFGCCVDGNPNSQTKRPEMANTNAKAKHESRAIWKGYSHDNGCKYFVELKVQRAFHASALFPA</sequence>
<comment type="caution">
    <text evidence="1">The sequence shown here is derived from an EMBL/GenBank/DDBJ whole genome shotgun (WGS) entry which is preliminary data.</text>
</comment>